<sequence>MVKPRIRQNDLQFDYFSENYRRFEEDFYEYSTIGLPLTFITDDLLMSMAGSQKNYFILNRHNALDQRDHYFIFKVKMVEGAKMTRTYEYIGHQMSI</sequence>
<dbReference type="EMBL" id="WJQS01000022">
    <property type="protein sequence ID" value="MRI86527.1"/>
    <property type="molecule type" value="Genomic_DNA"/>
</dbReference>
<dbReference type="RefSeq" id="WP_153861600.1">
    <property type="nucleotide sequence ID" value="NZ_WJQR01000003.1"/>
</dbReference>
<dbReference type="Proteomes" id="UP000430975">
    <property type="component" value="Unassembled WGS sequence"/>
</dbReference>
<evidence type="ECO:0000313" key="5">
    <source>
        <dbReference type="Proteomes" id="UP000469870"/>
    </source>
</evidence>
<evidence type="ECO:0000313" key="1">
    <source>
        <dbReference type="EMBL" id="MRI81175.1"/>
    </source>
</evidence>
<evidence type="ECO:0000313" key="3">
    <source>
        <dbReference type="EMBL" id="MRI86531.1"/>
    </source>
</evidence>
<accession>A0A6I2GF96</accession>
<name>A0A6I2GF96_9LACT</name>
<gene>
    <name evidence="2" type="ORF">GIY09_11795</name>
    <name evidence="3" type="ORF">GIY09_11815</name>
    <name evidence="1" type="ORF">GIY11_04010</name>
</gene>
<protein>
    <submittedName>
        <fullName evidence="2">Uncharacterized protein</fullName>
    </submittedName>
</protein>
<evidence type="ECO:0000313" key="4">
    <source>
        <dbReference type="Proteomes" id="UP000430975"/>
    </source>
</evidence>
<dbReference type="Proteomes" id="UP000469870">
    <property type="component" value="Unassembled WGS sequence"/>
</dbReference>
<organism evidence="2 4">
    <name type="scientific">Fundicoccus ignavus</name>
    <dbReference type="NCBI Taxonomy" id="2664442"/>
    <lineage>
        <taxon>Bacteria</taxon>
        <taxon>Bacillati</taxon>
        <taxon>Bacillota</taxon>
        <taxon>Bacilli</taxon>
        <taxon>Lactobacillales</taxon>
        <taxon>Aerococcaceae</taxon>
        <taxon>Fundicoccus</taxon>
    </lineage>
</organism>
<reference evidence="4 5" key="1">
    <citation type="submission" date="2019-11" db="EMBL/GenBank/DDBJ databases">
        <title>Characterisation of Fundicoccus ignavus gen. nov. sp. nov., a novel genus of the family Aerococcaceae isolated from bulk tank milk.</title>
        <authorList>
            <person name="Siebert A."/>
            <person name="Huptas C."/>
            <person name="Wenning M."/>
            <person name="Scherer S."/>
            <person name="Doll E.V."/>
        </authorList>
    </citation>
    <scope>NUCLEOTIDE SEQUENCE [LARGE SCALE GENOMIC DNA]</scope>
    <source>
        <strain evidence="1 5">DSM 109653</strain>
        <strain evidence="2 4">WS4759</strain>
    </source>
</reference>
<dbReference type="InterPro" id="IPR046004">
    <property type="entry name" value="DUF5960"/>
</dbReference>
<dbReference type="Pfam" id="PF19385">
    <property type="entry name" value="DUF5960"/>
    <property type="match status" value="1"/>
</dbReference>
<evidence type="ECO:0000313" key="2">
    <source>
        <dbReference type="EMBL" id="MRI86527.1"/>
    </source>
</evidence>
<dbReference type="EMBL" id="WJQR01000003">
    <property type="protein sequence ID" value="MRI81175.1"/>
    <property type="molecule type" value="Genomic_DNA"/>
</dbReference>
<dbReference type="AlphaFoldDB" id="A0A6I2GF96"/>
<comment type="caution">
    <text evidence="2">The sequence shown here is derived from an EMBL/GenBank/DDBJ whole genome shotgun (WGS) entry which is preliminary data.</text>
</comment>
<proteinExistence type="predicted"/>
<dbReference type="EMBL" id="WJQS01000022">
    <property type="protein sequence ID" value="MRI86531.1"/>
    <property type="molecule type" value="Genomic_DNA"/>
</dbReference>
<keyword evidence="4" id="KW-1185">Reference proteome</keyword>